<dbReference type="Pfam" id="PF01243">
    <property type="entry name" value="PNPOx_N"/>
    <property type="match status" value="1"/>
</dbReference>
<sequence length="110" mass="12029">MPDGSPQMTQTWVDTDGHHILINTVVGYRKAKNIARDPRVAISVTDPADVSRYYALRGHVIDSTTDGAAENIEKLSHKYLGTPHPNFSGKPETRLLLTIAVDSIAHAPRA</sequence>
<dbReference type="Proteomes" id="UP000286716">
    <property type="component" value="Unassembled WGS sequence"/>
</dbReference>
<dbReference type="SUPFAM" id="SSF50475">
    <property type="entry name" value="FMN-binding split barrel"/>
    <property type="match status" value="1"/>
</dbReference>
<dbReference type="OrthoDB" id="162914at2"/>
<dbReference type="Gene3D" id="2.30.110.10">
    <property type="entry name" value="Electron Transport, Fmn-binding Protein, Chain A"/>
    <property type="match status" value="1"/>
</dbReference>
<name>A0A428WPJ6_AMYBA</name>
<feature type="domain" description="Pyridoxamine 5'-phosphate oxidase N-terminal" evidence="1">
    <location>
        <begin position="2"/>
        <end position="102"/>
    </location>
</feature>
<gene>
    <name evidence="2" type="ORF">DMA12_15285</name>
</gene>
<evidence type="ECO:0000313" key="3">
    <source>
        <dbReference type="Proteomes" id="UP000286716"/>
    </source>
</evidence>
<reference evidence="2 3" key="1">
    <citation type="submission" date="2018-05" db="EMBL/GenBank/DDBJ databases">
        <title>Evolution of GPA BGCs.</title>
        <authorList>
            <person name="Waglechner N."/>
            <person name="Wright G.D."/>
        </authorList>
    </citation>
    <scope>NUCLEOTIDE SEQUENCE [LARGE SCALE GENOMIC DNA]</scope>
    <source>
        <strain evidence="2 3">DSM 5908</strain>
    </source>
</reference>
<proteinExistence type="predicted"/>
<dbReference type="AlphaFoldDB" id="A0A428WPJ6"/>
<accession>A0A428WPJ6</accession>
<dbReference type="EMBL" id="QHHU01000018">
    <property type="protein sequence ID" value="RSM44938.1"/>
    <property type="molecule type" value="Genomic_DNA"/>
</dbReference>
<protein>
    <submittedName>
        <fullName evidence="2">PPOX class F420-dependent oxidoreductase</fullName>
    </submittedName>
</protein>
<evidence type="ECO:0000313" key="2">
    <source>
        <dbReference type="EMBL" id="RSM44938.1"/>
    </source>
</evidence>
<dbReference type="InterPro" id="IPR012349">
    <property type="entry name" value="Split_barrel_FMN-bd"/>
</dbReference>
<dbReference type="InterPro" id="IPR011576">
    <property type="entry name" value="Pyridox_Oxase_N"/>
</dbReference>
<keyword evidence="3" id="KW-1185">Reference proteome</keyword>
<evidence type="ECO:0000259" key="1">
    <source>
        <dbReference type="Pfam" id="PF01243"/>
    </source>
</evidence>
<comment type="caution">
    <text evidence="2">The sequence shown here is derived from an EMBL/GenBank/DDBJ whole genome shotgun (WGS) entry which is preliminary data.</text>
</comment>
<organism evidence="2 3">
    <name type="scientific">Amycolatopsis balhimycina DSM 5908</name>
    <dbReference type="NCBI Taxonomy" id="1081091"/>
    <lineage>
        <taxon>Bacteria</taxon>
        <taxon>Bacillati</taxon>
        <taxon>Actinomycetota</taxon>
        <taxon>Actinomycetes</taxon>
        <taxon>Pseudonocardiales</taxon>
        <taxon>Pseudonocardiaceae</taxon>
        <taxon>Amycolatopsis</taxon>
    </lineage>
</organism>